<feature type="chain" id="PRO_5011979242" description="Cytochrome c domain-containing protein" evidence="2">
    <location>
        <begin position="21"/>
        <end position="445"/>
    </location>
</feature>
<evidence type="ECO:0000313" key="4">
    <source>
        <dbReference type="Proteomes" id="UP000184233"/>
    </source>
</evidence>
<evidence type="ECO:0000256" key="2">
    <source>
        <dbReference type="SAM" id="SignalP"/>
    </source>
</evidence>
<dbReference type="InterPro" id="IPR014784">
    <property type="entry name" value="Cu2_ascorb_mOase-like_C"/>
</dbReference>
<dbReference type="AlphaFoldDB" id="A0A1M3L5Q7"/>
<dbReference type="GO" id="GO:0005507">
    <property type="term" value="F:copper ion binding"/>
    <property type="evidence" value="ECO:0007669"/>
    <property type="project" value="InterPro"/>
</dbReference>
<evidence type="ECO:0000256" key="1">
    <source>
        <dbReference type="ARBA" id="ARBA00023157"/>
    </source>
</evidence>
<evidence type="ECO:0000313" key="3">
    <source>
        <dbReference type="EMBL" id="OJX60876.1"/>
    </source>
</evidence>
<comment type="caution">
    <text evidence="3">The sequence shown here is derived from an EMBL/GenBank/DDBJ whole genome shotgun (WGS) entry which is preliminary data.</text>
</comment>
<dbReference type="Proteomes" id="UP000184233">
    <property type="component" value="Unassembled WGS sequence"/>
</dbReference>
<name>A0A1M3L5Q7_9BACT</name>
<proteinExistence type="predicted"/>
<dbReference type="EMBL" id="MKVH01000003">
    <property type="protein sequence ID" value="OJX60876.1"/>
    <property type="molecule type" value="Genomic_DNA"/>
</dbReference>
<gene>
    <name evidence="3" type="ORF">BGO89_04750</name>
</gene>
<dbReference type="Gene3D" id="2.60.120.310">
    <property type="entry name" value="Copper type II, ascorbate-dependent monooxygenase, N-terminal domain"/>
    <property type="match status" value="1"/>
</dbReference>
<keyword evidence="1" id="KW-1015">Disulfide bond</keyword>
<dbReference type="InterPro" id="IPR036909">
    <property type="entry name" value="Cyt_c-like_dom_sf"/>
</dbReference>
<sequence length="445" mass="50629">MIRSLALLPLFLSFLLPLTAGEVPTFTQHVAPILMRNCVPCHRQDGAGPFPLTSFEDVRKRASMVAYVTEDRYMPPQRNDPSYRSFAHERRLTDAEIRTIGAWVEGGMVEGPARAMPPVPPFPDGSMLLGRPTVTLSMRSDVPIPGTNRQTYICYAIPFEFDREQYMRGIDYLPGNRKLSHHASYQILEVAPDVSLHDIPEYFMYRDSQFVDDIHDYRFFGLVSPTYGPPREVFHAGWLPGMSPLIFPDGIGFRLPRRGVLLIRNLHYAPTPVAASDRARINMYAGRKEPRTIVFAAFKPALKSEADDVIRAGSTVTHHIFARIHDDVSALTINPHMHLLGRSFRVWVETPKGDTIPLVDVPDWDFNWQEFYRFKRPIRIPAGSVLNAVATFDNTAGNPHNPFHPPRDIPFEGSMDDSNEMMRLVLLLLPYRKGDENIDLERPLR</sequence>
<dbReference type="STRING" id="1895771.BGO89_04750"/>
<evidence type="ECO:0008006" key="5">
    <source>
        <dbReference type="Google" id="ProtNLM"/>
    </source>
</evidence>
<dbReference type="GO" id="GO:0016715">
    <property type="term" value="F:oxidoreductase activity, acting on paired donors, with incorporation or reduction of molecular oxygen, reduced ascorbate as one donor, and incorporation of one atom of oxygen"/>
    <property type="evidence" value="ECO:0007669"/>
    <property type="project" value="InterPro"/>
</dbReference>
<accession>A0A1M3L5Q7</accession>
<reference evidence="3 4" key="1">
    <citation type="submission" date="2016-09" db="EMBL/GenBank/DDBJ databases">
        <title>Genome-resolved meta-omics ties microbial dynamics to process performance in biotechnology for thiocyanate degradation.</title>
        <authorList>
            <person name="Kantor R.S."/>
            <person name="Huddy R.J."/>
            <person name="Iyer R."/>
            <person name="Thomas B.C."/>
            <person name="Brown C.T."/>
            <person name="Anantharaman K."/>
            <person name="Tringe S."/>
            <person name="Hettich R.L."/>
            <person name="Harrison S.T."/>
            <person name="Banfield J.F."/>
        </authorList>
    </citation>
    <scope>NUCLEOTIDE SEQUENCE [LARGE SCALE GENOMIC DNA]</scope>
    <source>
        <strain evidence="3">59-99</strain>
    </source>
</reference>
<organism evidence="3 4">
    <name type="scientific">Candidatus Kapaibacterium thiocyanatum</name>
    <dbReference type="NCBI Taxonomy" id="1895771"/>
    <lineage>
        <taxon>Bacteria</taxon>
        <taxon>Pseudomonadati</taxon>
        <taxon>Candidatus Kapaibacteriota</taxon>
        <taxon>Candidatus Kapaibacteriia</taxon>
        <taxon>Candidatus Kapaibacteriales</taxon>
        <taxon>Candidatus Kapaibacteriaceae</taxon>
        <taxon>Candidatus Kapaibacterium</taxon>
    </lineage>
</organism>
<dbReference type="InterPro" id="IPR008977">
    <property type="entry name" value="PHM/PNGase_F_dom_sf"/>
</dbReference>
<dbReference type="SUPFAM" id="SSF49742">
    <property type="entry name" value="PHM/PNGase F"/>
    <property type="match status" value="2"/>
</dbReference>
<keyword evidence="2" id="KW-0732">Signal</keyword>
<protein>
    <recommendedName>
        <fullName evidence="5">Cytochrome c domain-containing protein</fullName>
    </recommendedName>
</protein>
<feature type="signal peptide" evidence="2">
    <location>
        <begin position="1"/>
        <end position="20"/>
    </location>
</feature>
<dbReference type="GO" id="GO:0020037">
    <property type="term" value="F:heme binding"/>
    <property type="evidence" value="ECO:0007669"/>
    <property type="project" value="InterPro"/>
</dbReference>
<dbReference type="SUPFAM" id="SSF46626">
    <property type="entry name" value="Cytochrome c"/>
    <property type="match status" value="1"/>
</dbReference>
<dbReference type="InterPro" id="IPR036939">
    <property type="entry name" value="Cu2_ascorb_mOase_N_sf"/>
</dbReference>
<dbReference type="Gene3D" id="2.60.120.230">
    <property type="match status" value="1"/>
</dbReference>
<dbReference type="GO" id="GO:0009055">
    <property type="term" value="F:electron transfer activity"/>
    <property type="evidence" value="ECO:0007669"/>
    <property type="project" value="InterPro"/>
</dbReference>